<evidence type="ECO:0000256" key="1">
    <source>
        <dbReference type="SAM" id="MobiDB-lite"/>
    </source>
</evidence>
<dbReference type="STRING" id="1391654.AKJ09_00008"/>
<organism evidence="2 4">
    <name type="scientific">Labilithrix luteola</name>
    <dbReference type="NCBI Taxonomy" id="1391654"/>
    <lineage>
        <taxon>Bacteria</taxon>
        <taxon>Pseudomonadati</taxon>
        <taxon>Myxococcota</taxon>
        <taxon>Polyangia</taxon>
        <taxon>Polyangiales</taxon>
        <taxon>Labilitrichaceae</taxon>
        <taxon>Labilithrix</taxon>
    </lineage>
</organism>
<evidence type="ECO:0000313" key="3">
    <source>
        <dbReference type="EMBL" id="AKU93412.1"/>
    </source>
</evidence>
<dbReference type="KEGG" id="llu:AKJ09_00076"/>
<name>A0A0K1PJR0_9BACT</name>
<evidence type="ECO:0000313" key="4">
    <source>
        <dbReference type="Proteomes" id="UP000064967"/>
    </source>
</evidence>
<reference evidence="2 4" key="1">
    <citation type="submission" date="2015-08" db="EMBL/GenBank/DDBJ databases">
        <authorList>
            <person name="Babu N.S."/>
            <person name="Beckwith C.J."/>
            <person name="Beseler K.G."/>
            <person name="Brison A."/>
            <person name="Carone J.V."/>
            <person name="Caskin T.P."/>
            <person name="Diamond M."/>
            <person name="Durham M.E."/>
            <person name="Foxe J.M."/>
            <person name="Go M."/>
            <person name="Henderson B.A."/>
            <person name="Jones I.B."/>
            <person name="McGettigan J.A."/>
            <person name="Micheletti S.J."/>
            <person name="Nasrallah M.E."/>
            <person name="Ortiz D."/>
            <person name="Piller C.R."/>
            <person name="Privatt S.R."/>
            <person name="Schneider S.L."/>
            <person name="Sharp S."/>
            <person name="Smith T.C."/>
            <person name="Stanton J.D."/>
            <person name="Ullery H.E."/>
            <person name="Wilson R.J."/>
            <person name="Serrano M.G."/>
            <person name="Buck G."/>
            <person name="Lee V."/>
            <person name="Wang Y."/>
            <person name="Carvalho R."/>
            <person name="Voegtly L."/>
            <person name="Shi R."/>
            <person name="Duckworth R."/>
            <person name="Johnson A."/>
            <person name="Loviza R."/>
            <person name="Walstead R."/>
            <person name="Shah Z."/>
            <person name="Kiflezghi M."/>
            <person name="Wade K."/>
            <person name="Ball S.L."/>
            <person name="Bradley K.W."/>
            <person name="Asai D.J."/>
            <person name="Bowman C.A."/>
            <person name="Russell D.A."/>
            <person name="Pope W.H."/>
            <person name="Jacobs-Sera D."/>
            <person name="Hendrix R.W."/>
            <person name="Hatfull G.F."/>
        </authorList>
    </citation>
    <scope>NUCLEOTIDE SEQUENCE [LARGE SCALE GENOMIC DNA]</scope>
    <source>
        <strain evidence="2 4">DSM 27648</strain>
    </source>
</reference>
<keyword evidence="4" id="KW-1185">Reference proteome</keyword>
<dbReference type="KEGG" id="llu:AKJ09_00008"/>
<protein>
    <recommendedName>
        <fullName evidence="5">Calcineurin-like phosphoesterase domain-containing protein</fullName>
    </recommendedName>
</protein>
<feature type="region of interest" description="Disordered" evidence="1">
    <location>
        <begin position="1"/>
        <end position="20"/>
    </location>
</feature>
<dbReference type="EMBL" id="CP012333">
    <property type="protein sequence ID" value="AKU93412.1"/>
    <property type="molecule type" value="Genomic_DNA"/>
</dbReference>
<accession>A0A0K1PJR0</accession>
<dbReference type="AlphaFoldDB" id="A0A0K1PJR0"/>
<dbReference type="Proteomes" id="UP000064967">
    <property type="component" value="Chromosome"/>
</dbReference>
<proteinExistence type="predicted"/>
<sequence length="353" mass="39790">MLNRLDGRGGKASKTDDTDGQAADVLKRYETQQAARAEKVRVSTMEKDLYSLRSVVSTMTALTSKPLEPVRRRERTSNGTREAAAVALLSDFHCEQVVRKGETPTGNEYNPTIAEKSLQRFFSGYRWLIDFHRNAFAIRDVVLWLGGDLMTGHIHEENKETTASAPIATLLWLRSRIVAGIDSLLDDPNTETVTVVCSYGNHGRNTGKPFRAKGAVHSYEWLLYQWLASHFEGNPRVRFLADESAHQYLTVYDFDLHFHHGDEVNYQGGVGGITIPLNKAVAQWDIAKRCHYHNFGHFHQYIDTGRVAVNGSVIGFDAYSMSIKATPEPPQQAFYLLDSKRGKTCRSPIWVRD</sequence>
<evidence type="ECO:0000313" key="2">
    <source>
        <dbReference type="EMBL" id="AKU93344.1"/>
    </source>
</evidence>
<feature type="compositionally biased region" description="Basic and acidic residues" evidence="1">
    <location>
        <begin position="1"/>
        <end position="17"/>
    </location>
</feature>
<dbReference type="EMBL" id="CP012333">
    <property type="protein sequence ID" value="AKU93344.1"/>
    <property type="molecule type" value="Genomic_DNA"/>
</dbReference>
<evidence type="ECO:0008006" key="5">
    <source>
        <dbReference type="Google" id="ProtNLM"/>
    </source>
</evidence>
<gene>
    <name evidence="2" type="ORF">AKJ09_00008</name>
    <name evidence="3" type="ORF">AKJ09_00076</name>
</gene>